<comment type="caution">
    <text evidence="2">The sequence shown here is derived from an EMBL/GenBank/DDBJ whole genome shotgun (WGS) entry which is preliminary data.</text>
</comment>
<reference evidence="2 3" key="1">
    <citation type="submission" date="2020-02" db="EMBL/GenBank/DDBJ databases">
        <title>A chromosome-scale genome assembly of the black bullhead catfish (Ameiurus melas).</title>
        <authorList>
            <person name="Wen M."/>
            <person name="Zham M."/>
            <person name="Cabau C."/>
            <person name="Klopp C."/>
            <person name="Donnadieu C."/>
            <person name="Roques C."/>
            <person name="Bouchez O."/>
            <person name="Lampietro C."/>
            <person name="Jouanno E."/>
            <person name="Herpin A."/>
            <person name="Louis A."/>
            <person name="Berthelot C."/>
            <person name="Parey E."/>
            <person name="Roest-Crollius H."/>
            <person name="Braasch I."/>
            <person name="Postlethwait J."/>
            <person name="Robinson-Rechavi M."/>
            <person name="Echchiki A."/>
            <person name="Begum T."/>
            <person name="Montfort J."/>
            <person name="Schartl M."/>
            <person name="Bobe J."/>
            <person name="Guiguen Y."/>
        </authorList>
    </citation>
    <scope>NUCLEOTIDE SEQUENCE [LARGE SCALE GENOMIC DNA]</scope>
    <source>
        <strain evidence="2">M_S1</strain>
        <tissue evidence="2">Blood</tissue>
    </source>
</reference>
<name>A0A7J6B384_AMEME</name>
<proteinExistence type="predicted"/>
<sequence>MSRESNESKFREPEDPTKSEVQKNRISKAGDISELDWIFHLSSGTRDVVAALKPAKGAQERMPPEGHHSELYAYFALELCQKLMTMTDDDFERLGIL</sequence>
<feature type="region of interest" description="Disordered" evidence="1">
    <location>
        <begin position="1"/>
        <end position="26"/>
    </location>
</feature>
<evidence type="ECO:0000313" key="2">
    <source>
        <dbReference type="EMBL" id="KAF4088138.1"/>
    </source>
</evidence>
<accession>A0A7J6B384</accession>
<dbReference type="EMBL" id="JAAGNN010000006">
    <property type="protein sequence ID" value="KAF4088138.1"/>
    <property type="molecule type" value="Genomic_DNA"/>
</dbReference>
<evidence type="ECO:0000313" key="3">
    <source>
        <dbReference type="Proteomes" id="UP000593565"/>
    </source>
</evidence>
<gene>
    <name evidence="2" type="ORF">AMELA_G00079320</name>
</gene>
<dbReference type="AlphaFoldDB" id="A0A7J6B384"/>
<evidence type="ECO:0000256" key="1">
    <source>
        <dbReference type="SAM" id="MobiDB-lite"/>
    </source>
</evidence>
<keyword evidence="3" id="KW-1185">Reference proteome</keyword>
<protein>
    <submittedName>
        <fullName evidence="2">Uncharacterized protein</fullName>
    </submittedName>
</protein>
<dbReference type="Proteomes" id="UP000593565">
    <property type="component" value="Unassembled WGS sequence"/>
</dbReference>
<feature type="compositionally biased region" description="Basic and acidic residues" evidence="1">
    <location>
        <begin position="1"/>
        <end position="23"/>
    </location>
</feature>
<organism evidence="2 3">
    <name type="scientific">Ameiurus melas</name>
    <name type="common">Black bullhead</name>
    <name type="synonym">Silurus melas</name>
    <dbReference type="NCBI Taxonomy" id="219545"/>
    <lineage>
        <taxon>Eukaryota</taxon>
        <taxon>Metazoa</taxon>
        <taxon>Chordata</taxon>
        <taxon>Craniata</taxon>
        <taxon>Vertebrata</taxon>
        <taxon>Euteleostomi</taxon>
        <taxon>Actinopterygii</taxon>
        <taxon>Neopterygii</taxon>
        <taxon>Teleostei</taxon>
        <taxon>Ostariophysi</taxon>
        <taxon>Siluriformes</taxon>
        <taxon>Ictaluridae</taxon>
        <taxon>Ameiurus</taxon>
    </lineage>
</organism>